<feature type="compositionally biased region" description="Basic and acidic residues" evidence="1">
    <location>
        <begin position="412"/>
        <end position="425"/>
    </location>
</feature>
<name>A0A8H7Q7M3_9FUNG</name>
<gene>
    <name evidence="3" type="ORF">INT44_005216</name>
</gene>
<feature type="transmembrane region" description="Helical" evidence="2">
    <location>
        <begin position="111"/>
        <end position="132"/>
    </location>
</feature>
<feature type="region of interest" description="Disordered" evidence="1">
    <location>
        <begin position="182"/>
        <end position="277"/>
    </location>
</feature>
<dbReference type="AlphaFoldDB" id="A0A8H7Q7M3"/>
<dbReference type="OrthoDB" id="2397761at2759"/>
<feature type="compositionally biased region" description="Basic residues" evidence="1">
    <location>
        <begin position="218"/>
        <end position="230"/>
    </location>
</feature>
<feature type="compositionally biased region" description="Low complexity" evidence="1">
    <location>
        <begin position="188"/>
        <end position="204"/>
    </location>
</feature>
<dbReference type="EMBL" id="JAEPRA010000003">
    <property type="protein sequence ID" value="KAG2187527.1"/>
    <property type="molecule type" value="Genomic_DNA"/>
</dbReference>
<evidence type="ECO:0000256" key="1">
    <source>
        <dbReference type="SAM" id="MobiDB-lite"/>
    </source>
</evidence>
<dbReference type="Proteomes" id="UP000612746">
    <property type="component" value="Unassembled WGS sequence"/>
</dbReference>
<comment type="caution">
    <text evidence="3">The sequence shown here is derived from an EMBL/GenBank/DDBJ whole genome shotgun (WGS) entry which is preliminary data.</text>
</comment>
<feature type="compositionally biased region" description="Polar residues" evidence="1">
    <location>
        <begin position="261"/>
        <end position="270"/>
    </location>
</feature>
<keyword evidence="2" id="KW-1133">Transmembrane helix</keyword>
<sequence>MRTRGLQITSLLVASPVVLILFSLILILLVSICSQLRIWISALATSIGFTTKSTASKVFISPPSYHGMATNQFASLDSKTIASVDKISLSAPGSSSAWMHRLGQYLRMMPLRFAASFTILLAIIILICIFAFRLARYKIRGQDAYETCMEKLAEYRIPGTMYINTKKFHEFLKAAERQPPTVRRWQLSKESSSNLSEDTSNSNTALPTHNQPVDHSMLRVHRTGLTRPRSRSNGSSTPHNIPGKETYEQPRRSDLDEKSASRNNSITSPFLSEFRKQNGDMRCNQAIAQDRPESSLTTVVDAENQMVAGKSSLPGKVSVTTNTTAITHHSDAKVDVSTTLDSSSPVDEDDSQVAFVQVERKKRKKTKAATTKQTKIQPSPPPRVEFHEPVKAIVDDVLEYVADSQPDASTLEEPHIVEDNSEKEPSPSQEPVEEPKLNLPTTAPAQSNPMHSGAWYSPFSSGLQLDILPRPQSPPQAAYHPAPSYGNFGGITINHRKHYQQSSLPYISRATPPPRNFVGRERLPERPYFTVPSNNIYPTDSIETPYGMERRRWRGISGRKPDYDPEAYFPDSEFSLFDKKLPSN</sequence>
<reference evidence="3" key="1">
    <citation type="submission" date="2020-12" db="EMBL/GenBank/DDBJ databases">
        <title>Metabolic potential, ecology and presence of endohyphal bacteria is reflected in genomic diversity of Mucoromycotina.</title>
        <authorList>
            <person name="Muszewska A."/>
            <person name="Okrasinska A."/>
            <person name="Steczkiewicz K."/>
            <person name="Drgas O."/>
            <person name="Orlowska M."/>
            <person name="Perlinska-Lenart U."/>
            <person name="Aleksandrzak-Piekarczyk T."/>
            <person name="Szatraj K."/>
            <person name="Zielenkiewicz U."/>
            <person name="Pilsyk S."/>
            <person name="Malc E."/>
            <person name="Mieczkowski P."/>
            <person name="Kruszewska J.S."/>
            <person name="Biernat P."/>
            <person name="Pawlowska J."/>
        </authorList>
    </citation>
    <scope>NUCLEOTIDE SEQUENCE</scope>
    <source>
        <strain evidence="3">WA0000051536</strain>
    </source>
</reference>
<proteinExistence type="predicted"/>
<feature type="compositionally biased region" description="Basic and acidic residues" evidence="1">
    <location>
        <begin position="245"/>
        <end position="260"/>
    </location>
</feature>
<evidence type="ECO:0000313" key="4">
    <source>
        <dbReference type="Proteomes" id="UP000612746"/>
    </source>
</evidence>
<feature type="region of interest" description="Disordered" evidence="1">
    <location>
        <begin position="358"/>
        <end position="386"/>
    </location>
</feature>
<accession>A0A8H7Q7M3</accession>
<feature type="region of interest" description="Disordered" evidence="1">
    <location>
        <begin position="406"/>
        <end position="455"/>
    </location>
</feature>
<protein>
    <submittedName>
        <fullName evidence="3">Uncharacterized protein</fullName>
    </submittedName>
</protein>
<keyword evidence="4" id="KW-1185">Reference proteome</keyword>
<evidence type="ECO:0000256" key="2">
    <source>
        <dbReference type="SAM" id="Phobius"/>
    </source>
</evidence>
<feature type="transmembrane region" description="Helical" evidence="2">
    <location>
        <begin position="6"/>
        <end position="30"/>
    </location>
</feature>
<keyword evidence="2" id="KW-0812">Transmembrane</keyword>
<evidence type="ECO:0000313" key="3">
    <source>
        <dbReference type="EMBL" id="KAG2187527.1"/>
    </source>
</evidence>
<keyword evidence="2" id="KW-0472">Membrane</keyword>
<organism evidence="3 4">
    <name type="scientific">Umbelopsis vinacea</name>
    <dbReference type="NCBI Taxonomy" id="44442"/>
    <lineage>
        <taxon>Eukaryota</taxon>
        <taxon>Fungi</taxon>
        <taxon>Fungi incertae sedis</taxon>
        <taxon>Mucoromycota</taxon>
        <taxon>Mucoromycotina</taxon>
        <taxon>Umbelopsidomycetes</taxon>
        <taxon>Umbelopsidales</taxon>
        <taxon>Umbelopsidaceae</taxon>
        <taxon>Umbelopsis</taxon>
    </lineage>
</organism>
<feature type="compositionally biased region" description="Polar residues" evidence="1">
    <location>
        <begin position="439"/>
        <end position="450"/>
    </location>
</feature>